<dbReference type="Proteomes" id="UP001485043">
    <property type="component" value="Unassembled WGS sequence"/>
</dbReference>
<keyword evidence="2" id="KW-1185">Reference proteome</keyword>
<comment type="caution">
    <text evidence="1">The sequence shown here is derived from an EMBL/GenBank/DDBJ whole genome shotgun (WGS) entry which is preliminary data.</text>
</comment>
<reference evidence="1 2" key="1">
    <citation type="journal article" date="2024" name="Nat. Commun.">
        <title>Phylogenomics reveals the evolutionary origins of lichenization in chlorophyte algae.</title>
        <authorList>
            <person name="Puginier C."/>
            <person name="Libourel C."/>
            <person name="Otte J."/>
            <person name="Skaloud P."/>
            <person name="Haon M."/>
            <person name="Grisel S."/>
            <person name="Petersen M."/>
            <person name="Berrin J.G."/>
            <person name="Delaux P.M."/>
            <person name="Dal Grande F."/>
            <person name="Keller J."/>
        </authorList>
    </citation>
    <scope>NUCLEOTIDE SEQUENCE [LARGE SCALE GENOMIC DNA]</scope>
    <source>
        <strain evidence="1 2">SAG 2523</strain>
    </source>
</reference>
<dbReference type="EMBL" id="JALJOV010000605">
    <property type="protein sequence ID" value="KAK9862446.1"/>
    <property type="molecule type" value="Genomic_DNA"/>
</dbReference>
<name>A0AAW1T0F5_9CHLO</name>
<protein>
    <submittedName>
        <fullName evidence="1">Uncharacterized protein</fullName>
    </submittedName>
</protein>
<accession>A0AAW1T0F5</accession>
<gene>
    <name evidence="1" type="ORF">WJX84_002205</name>
</gene>
<organism evidence="1 2">
    <name type="scientific">Apatococcus fuscideae</name>
    <dbReference type="NCBI Taxonomy" id="2026836"/>
    <lineage>
        <taxon>Eukaryota</taxon>
        <taxon>Viridiplantae</taxon>
        <taxon>Chlorophyta</taxon>
        <taxon>core chlorophytes</taxon>
        <taxon>Trebouxiophyceae</taxon>
        <taxon>Chlorellales</taxon>
        <taxon>Chlorellaceae</taxon>
        <taxon>Apatococcus</taxon>
    </lineage>
</organism>
<proteinExistence type="predicted"/>
<dbReference type="AlphaFoldDB" id="A0AAW1T0F5"/>
<evidence type="ECO:0000313" key="2">
    <source>
        <dbReference type="Proteomes" id="UP001485043"/>
    </source>
</evidence>
<sequence>MAMRSCNRARSGIALSGGSEPVAGLATGPTRAVGRQSLRQIFRLAPSFFLEASLGGPFLLSSVNNLRCLRSLLEGAYTLITSGASLPRCLMHTAGTCKLEANASCQEQKHLLKLPQSHTAF</sequence>
<evidence type="ECO:0000313" key="1">
    <source>
        <dbReference type="EMBL" id="KAK9862446.1"/>
    </source>
</evidence>